<protein>
    <recommendedName>
        <fullName evidence="10">UDP-2,3-diacylglucosamine hydrolase</fullName>
        <ecNumber evidence="10">3.6.1.54</ecNumber>
    </recommendedName>
    <alternativeName>
        <fullName evidence="10">UDP-2,3-diacylglucosamine diphosphatase</fullName>
    </alternativeName>
</protein>
<keyword evidence="7 10" id="KW-0443">Lipid metabolism</keyword>
<dbReference type="CDD" id="cd07398">
    <property type="entry name" value="MPP_YbbF-LpxH"/>
    <property type="match status" value="1"/>
</dbReference>
<dbReference type="Gene3D" id="3.60.21.10">
    <property type="match status" value="1"/>
</dbReference>
<evidence type="ECO:0000256" key="9">
    <source>
        <dbReference type="ARBA" id="ARBA00023211"/>
    </source>
</evidence>
<comment type="function">
    <text evidence="10">Hydrolyzes the pyrophosphate bond of UDP-2,3-diacylglucosamine to yield 2,3-diacylglucosamine 1-phosphate (lipid X) and UMP by catalyzing the attack of water at the alpha-P atom. Involved in the biosynthesis of lipid A, a phosphorylated glycolipid that anchors the lipopolysaccharide to the outer membrane of the cell.</text>
</comment>
<dbReference type="EMBL" id="JAVDWE010000001">
    <property type="protein sequence ID" value="MDR7092715.1"/>
    <property type="molecule type" value="Genomic_DNA"/>
</dbReference>
<feature type="binding site" evidence="10">
    <location>
        <position position="225"/>
    </location>
    <ligand>
        <name>Mn(2+)</name>
        <dbReference type="ChEBI" id="CHEBI:29035"/>
        <label>2</label>
    </ligand>
</feature>
<dbReference type="PANTHER" id="PTHR34990">
    <property type="entry name" value="UDP-2,3-DIACYLGLUCOSAMINE HYDROLASE-RELATED"/>
    <property type="match status" value="1"/>
</dbReference>
<evidence type="ECO:0000256" key="4">
    <source>
        <dbReference type="ARBA" id="ARBA00022556"/>
    </source>
</evidence>
<dbReference type="InterPro" id="IPR010138">
    <property type="entry name" value="UDP-diacylglucosamine_Hdrlase"/>
</dbReference>
<dbReference type="EC" id="3.6.1.54" evidence="10"/>
<feature type="binding site" evidence="10">
    <location>
        <position position="227"/>
    </location>
    <ligand>
        <name>Mn(2+)</name>
        <dbReference type="ChEBI" id="CHEBI:29035"/>
        <label>1</label>
    </ligand>
</feature>
<feature type="binding site" evidence="10">
    <location>
        <position position="28"/>
    </location>
    <ligand>
        <name>Mn(2+)</name>
        <dbReference type="ChEBI" id="CHEBI:29035"/>
        <label>1</label>
    </ligand>
</feature>
<dbReference type="SUPFAM" id="SSF56300">
    <property type="entry name" value="Metallo-dependent phosphatases"/>
    <property type="match status" value="1"/>
</dbReference>
<dbReference type="NCBIfam" id="TIGR01854">
    <property type="entry name" value="lipid_A_lpxH"/>
    <property type="match status" value="1"/>
</dbReference>
<evidence type="ECO:0000313" key="13">
    <source>
        <dbReference type="Proteomes" id="UP001265550"/>
    </source>
</evidence>
<dbReference type="HAMAP" id="MF_00575">
    <property type="entry name" value="LpxH"/>
    <property type="match status" value="1"/>
</dbReference>
<evidence type="ECO:0000256" key="2">
    <source>
        <dbReference type="ARBA" id="ARBA00022516"/>
    </source>
</evidence>
<proteinExistence type="inferred from homology"/>
<keyword evidence="6 10" id="KW-0378">Hydrolase</keyword>
<accession>A0ABU1V5K2</accession>
<evidence type="ECO:0000256" key="3">
    <source>
        <dbReference type="ARBA" id="ARBA00022519"/>
    </source>
</evidence>
<evidence type="ECO:0000256" key="10">
    <source>
        <dbReference type="HAMAP-Rule" id="MF_00575"/>
    </source>
</evidence>
<comment type="caution">
    <text evidence="10">Lacks conserved residue(s) required for the propagation of feature annotation.</text>
</comment>
<dbReference type="NCBIfam" id="NF003743">
    <property type="entry name" value="PRK05340.1"/>
    <property type="match status" value="1"/>
</dbReference>
<comment type="subcellular location">
    <subcellularLocation>
        <location evidence="10">Cell inner membrane</location>
        <topology evidence="10">Peripheral membrane protein</topology>
        <orientation evidence="10">Cytoplasmic side</orientation>
    </subcellularLocation>
</comment>
<evidence type="ECO:0000259" key="11">
    <source>
        <dbReference type="Pfam" id="PF00149"/>
    </source>
</evidence>
<feature type="binding site" evidence="10">
    <location>
        <position position="225"/>
    </location>
    <ligand>
        <name>substrate</name>
    </ligand>
</feature>
<feature type="binding site" evidence="10">
    <location>
        <position position="26"/>
    </location>
    <ligand>
        <name>Mn(2+)</name>
        <dbReference type="ChEBI" id="CHEBI:29035"/>
        <label>1</label>
    </ligand>
</feature>
<evidence type="ECO:0000256" key="8">
    <source>
        <dbReference type="ARBA" id="ARBA00023136"/>
    </source>
</evidence>
<comment type="pathway">
    <text evidence="10">Glycolipid biosynthesis; lipid IV(A) biosynthesis; lipid IV(A) from (3R)-3-hydroxytetradecanoyl-[acyl-carrier-protein] and UDP-N-acetyl-alpha-D-glucosamine: step 4/6.</text>
</comment>
<comment type="similarity">
    <text evidence="10">Belongs to the LpxH family.</text>
</comment>
<feature type="binding site" evidence="10">
    <location>
        <position position="141"/>
    </location>
    <ligand>
        <name>Mn(2+)</name>
        <dbReference type="ChEBI" id="CHEBI:29035"/>
        <label>2</label>
    </ligand>
</feature>
<feature type="binding site" evidence="10">
    <location>
        <position position="191"/>
    </location>
    <ligand>
        <name>substrate</name>
    </ligand>
</feature>
<dbReference type="GO" id="GO:0016787">
    <property type="term" value="F:hydrolase activity"/>
    <property type="evidence" value="ECO:0007669"/>
    <property type="project" value="UniProtKB-KW"/>
</dbReference>
<comment type="catalytic activity">
    <reaction evidence="10">
        <text>UDP-2-N,3-O-bis[(3R)-3-hydroxytetradecanoyl]-alpha-D-glucosamine + H2O = 2-N,3-O-bis[(3R)-3-hydroxytetradecanoyl]-alpha-D-glucosaminyl 1-phosphate + UMP + 2 H(+)</text>
        <dbReference type="Rhea" id="RHEA:25213"/>
        <dbReference type="ChEBI" id="CHEBI:15377"/>
        <dbReference type="ChEBI" id="CHEBI:15378"/>
        <dbReference type="ChEBI" id="CHEBI:57865"/>
        <dbReference type="ChEBI" id="CHEBI:57957"/>
        <dbReference type="ChEBI" id="CHEBI:78847"/>
        <dbReference type="EC" id="3.6.1.54"/>
    </reaction>
</comment>
<keyword evidence="8 10" id="KW-0472">Membrane</keyword>
<keyword evidence="3 10" id="KW-0997">Cell inner membrane</keyword>
<dbReference type="RefSeq" id="WP_204731715.1">
    <property type="nucleotide sequence ID" value="NZ_JAVDWE010000001.1"/>
</dbReference>
<feature type="binding site" evidence="10">
    <location>
        <position position="149"/>
    </location>
    <ligand>
        <name>substrate</name>
    </ligand>
</feature>
<feature type="binding site" evidence="10">
    <location>
        <position position="106"/>
    </location>
    <ligand>
        <name>Mn(2+)</name>
        <dbReference type="ChEBI" id="CHEBI:29035"/>
        <label>2</label>
    </ligand>
</feature>
<feature type="domain" description="Calcineurin-like phosphoesterase" evidence="11">
    <location>
        <begin position="21"/>
        <end position="229"/>
    </location>
</feature>
<comment type="caution">
    <text evidence="12">The sequence shown here is derived from an EMBL/GenBank/DDBJ whole genome shotgun (WGS) entry which is preliminary data.</text>
</comment>
<evidence type="ECO:0000256" key="5">
    <source>
        <dbReference type="ARBA" id="ARBA00022723"/>
    </source>
</evidence>
<reference evidence="12 13" key="1">
    <citation type="submission" date="2023-07" db="EMBL/GenBank/DDBJ databases">
        <title>Sorghum-associated microbial communities from plants grown in Nebraska, USA.</title>
        <authorList>
            <person name="Schachtman D."/>
        </authorList>
    </citation>
    <scope>NUCLEOTIDE SEQUENCE [LARGE SCALE GENOMIC DNA]</scope>
    <source>
        <strain evidence="12 13">BE240</strain>
    </source>
</reference>
<feature type="binding site" evidence="10">
    <location>
        <begin position="106"/>
        <end position="107"/>
    </location>
    <ligand>
        <name>substrate</name>
    </ligand>
</feature>
<name>A0ABU1V5K2_9BURK</name>
<dbReference type="InterPro" id="IPR029052">
    <property type="entry name" value="Metallo-depent_PP-like"/>
</dbReference>
<evidence type="ECO:0000256" key="7">
    <source>
        <dbReference type="ARBA" id="ARBA00023098"/>
    </source>
</evidence>
<evidence type="ECO:0000256" key="6">
    <source>
        <dbReference type="ARBA" id="ARBA00022801"/>
    </source>
</evidence>
<sequence>MNHNHFDRFAECLAPAGWQAVDVISDLHLQAGEPETFENWAAYLRCPAHDRADALFILGDLFEVWVGDDVLSASAAESPDHTFWRTCAAALRAFSAHVPVYFMPGNRDFLLGPAALDACGMERLDDPTVLVFQNRRWLLSHGDGLCLDDTDYQRFRAQVRDPAWQHTFLAQPLPQREAIARDLRAQSEARKRATGNDPALWADVDTQAARAWLTHADAHTLIHGHTHRPATHSLGEGLQRVVLSDWEMSAPTPRAEVLRLDAQGLHRRSLIP</sequence>
<keyword evidence="13" id="KW-1185">Reference proteome</keyword>
<keyword evidence="1 10" id="KW-1003">Cell membrane</keyword>
<feature type="binding site" evidence="10">
    <location>
        <position position="187"/>
    </location>
    <ligand>
        <name>substrate</name>
    </ligand>
</feature>
<dbReference type="InterPro" id="IPR004843">
    <property type="entry name" value="Calcineurin-like_PHP"/>
</dbReference>
<keyword evidence="9 10" id="KW-0464">Manganese</keyword>
<evidence type="ECO:0000256" key="1">
    <source>
        <dbReference type="ARBA" id="ARBA00022475"/>
    </source>
</evidence>
<keyword evidence="2 10" id="KW-0444">Lipid biosynthesis</keyword>
<keyword evidence="5 10" id="KW-0479">Metal-binding</keyword>
<feature type="binding site" evidence="10">
    <location>
        <position position="60"/>
    </location>
    <ligand>
        <name>Mn(2+)</name>
        <dbReference type="ChEBI" id="CHEBI:29035"/>
        <label>1</label>
    </ligand>
</feature>
<comment type="cofactor">
    <cofactor evidence="10">
        <name>Mn(2+)</name>
        <dbReference type="ChEBI" id="CHEBI:29035"/>
    </cofactor>
    <text evidence="10">Binds 2 Mn(2+) ions per subunit in a binuclear metal center.</text>
</comment>
<dbReference type="Pfam" id="PF00149">
    <property type="entry name" value="Metallophos"/>
    <property type="match status" value="1"/>
</dbReference>
<dbReference type="PANTHER" id="PTHR34990:SF1">
    <property type="entry name" value="UDP-2,3-DIACYLGLUCOSAMINE HYDROLASE"/>
    <property type="match status" value="1"/>
</dbReference>
<dbReference type="Proteomes" id="UP001265550">
    <property type="component" value="Unassembled WGS sequence"/>
</dbReference>
<organism evidence="12 13">
    <name type="scientific">Hydrogenophaga laconesensis</name>
    <dbReference type="NCBI Taxonomy" id="1805971"/>
    <lineage>
        <taxon>Bacteria</taxon>
        <taxon>Pseudomonadati</taxon>
        <taxon>Pseudomonadota</taxon>
        <taxon>Betaproteobacteria</taxon>
        <taxon>Burkholderiales</taxon>
        <taxon>Comamonadaceae</taxon>
        <taxon>Hydrogenophaga</taxon>
    </lineage>
</organism>
<gene>
    <name evidence="10" type="primary">lpxH</name>
    <name evidence="12" type="ORF">J2X09_000438</name>
</gene>
<feature type="binding site" evidence="10">
    <location>
        <position position="60"/>
    </location>
    <ligand>
        <name>Mn(2+)</name>
        <dbReference type="ChEBI" id="CHEBI:29035"/>
        <label>2</label>
    </ligand>
</feature>
<dbReference type="InterPro" id="IPR043461">
    <property type="entry name" value="LpxH-like"/>
</dbReference>
<evidence type="ECO:0000313" key="12">
    <source>
        <dbReference type="EMBL" id="MDR7092715.1"/>
    </source>
</evidence>
<keyword evidence="4 10" id="KW-0441">Lipid A biosynthesis</keyword>